<feature type="compositionally biased region" description="Polar residues" evidence="2">
    <location>
        <begin position="31"/>
        <end position="45"/>
    </location>
</feature>
<feature type="non-terminal residue" evidence="3">
    <location>
        <position position="89"/>
    </location>
</feature>
<feature type="coiled-coil region" evidence="1">
    <location>
        <begin position="53"/>
        <end position="80"/>
    </location>
</feature>
<accession>A0A9N9BYV0</accession>
<dbReference type="OrthoDB" id="301415at2759"/>
<protein>
    <submittedName>
        <fullName evidence="3">8872_t:CDS:1</fullName>
    </submittedName>
</protein>
<evidence type="ECO:0000313" key="3">
    <source>
        <dbReference type="EMBL" id="CAG8580494.1"/>
    </source>
</evidence>
<gene>
    <name evidence="3" type="ORF">RFULGI_LOCUS5828</name>
</gene>
<comment type="caution">
    <text evidence="3">The sequence shown here is derived from an EMBL/GenBank/DDBJ whole genome shotgun (WGS) entry which is preliminary data.</text>
</comment>
<dbReference type="EMBL" id="CAJVPZ010006998">
    <property type="protein sequence ID" value="CAG8580494.1"/>
    <property type="molecule type" value="Genomic_DNA"/>
</dbReference>
<sequence length="89" mass="10454">MFGKKTSIFKKNKNDESKWHDDDTLIDESKYNNSRSRPEGSVTSSLLQKLNSMKLEDERLKRYEDDLKSSETRIAALREKREKIITSTL</sequence>
<feature type="compositionally biased region" description="Basic and acidic residues" evidence="2">
    <location>
        <begin position="12"/>
        <end position="30"/>
    </location>
</feature>
<dbReference type="AlphaFoldDB" id="A0A9N9BYV0"/>
<name>A0A9N9BYV0_9GLOM</name>
<feature type="region of interest" description="Disordered" evidence="2">
    <location>
        <begin position="1"/>
        <end position="45"/>
    </location>
</feature>
<proteinExistence type="predicted"/>
<evidence type="ECO:0000313" key="4">
    <source>
        <dbReference type="Proteomes" id="UP000789396"/>
    </source>
</evidence>
<reference evidence="3" key="1">
    <citation type="submission" date="2021-06" db="EMBL/GenBank/DDBJ databases">
        <authorList>
            <person name="Kallberg Y."/>
            <person name="Tangrot J."/>
            <person name="Rosling A."/>
        </authorList>
    </citation>
    <scope>NUCLEOTIDE SEQUENCE</scope>
    <source>
        <strain evidence="3">IN212</strain>
    </source>
</reference>
<evidence type="ECO:0000256" key="2">
    <source>
        <dbReference type="SAM" id="MobiDB-lite"/>
    </source>
</evidence>
<dbReference type="Proteomes" id="UP000789396">
    <property type="component" value="Unassembled WGS sequence"/>
</dbReference>
<keyword evidence="4" id="KW-1185">Reference proteome</keyword>
<keyword evidence="1" id="KW-0175">Coiled coil</keyword>
<organism evidence="3 4">
    <name type="scientific">Racocetra fulgida</name>
    <dbReference type="NCBI Taxonomy" id="60492"/>
    <lineage>
        <taxon>Eukaryota</taxon>
        <taxon>Fungi</taxon>
        <taxon>Fungi incertae sedis</taxon>
        <taxon>Mucoromycota</taxon>
        <taxon>Glomeromycotina</taxon>
        <taxon>Glomeromycetes</taxon>
        <taxon>Diversisporales</taxon>
        <taxon>Gigasporaceae</taxon>
        <taxon>Racocetra</taxon>
    </lineage>
</organism>
<evidence type="ECO:0000256" key="1">
    <source>
        <dbReference type="SAM" id="Coils"/>
    </source>
</evidence>